<dbReference type="SMART" id="SM01005">
    <property type="entry name" value="Ala_racemase_C"/>
    <property type="match status" value="1"/>
</dbReference>
<name>A0A0M3QGE8_9BACT</name>
<dbReference type="Pfam" id="PF00842">
    <property type="entry name" value="Ala_racemase_C"/>
    <property type="match status" value="1"/>
</dbReference>
<dbReference type="NCBIfam" id="TIGR00492">
    <property type="entry name" value="alr"/>
    <property type="match status" value="1"/>
</dbReference>
<organism evidence="9 10">
    <name type="scientific">Desulfuromonas soudanensis</name>
    <dbReference type="NCBI Taxonomy" id="1603606"/>
    <lineage>
        <taxon>Bacteria</taxon>
        <taxon>Pseudomonadati</taxon>
        <taxon>Thermodesulfobacteriota</taxon>
        <taxon>Desulfuromonadia</taxon>
        <taxon>Desulfuromonadales</taxon>
        <taxon>Desulfuromonadaceae</taxon>
        <taxon>Desulfuromonas</taxon>
    </lineage>
</organism>
<dbReference type="KEGG" id="des:DSOUD_2965"/>
<dbReference type="PANTHER" id="PTHR30511:SF0">
    <property type="entry name" value="ALANINE RACEMASE, CATABOLIC-RELATED"/>
    <property type="match status" value="1"/>
</dbReference>
<dbReference type="SUPFAM" id="SSF51419">
    <property type="entry name" value="PLP-binding barrel"/>
    <property type="match status" value="1"/>
</dbReference>
<dbReference type="GO" id="GO:0030170">
    <property type="term" value="F:pyridoxal phosphate binding"/>
    <property type="evidence" value="ECO:0007669"/>
    <property type="project" value="UniProtKB-UniRule"/>
</dbReference>
<dbReference type="InterPro" id="IPR009006">
    <property type="entry name" value="Ala_racemase/Decarboxylase_C"/>
</dbReference>
<dbReference type="PATRIC" id="fig|1603606.3.peg.3198"/>
<comment type="pathway">
    <text evidence="5">Amino-acid biosynthesis; D-alanine biosynthesis; D-alanine from L-alanine: step 1/1.</text>
</comment>
<dbReference type="EC" id="5.1.1.1" evidence="5"/>
<keyword evidence="4 5" id="KW-0413">Isomerase</keyword>
<feature type="domain" description="Alanine racemase C-terminal" evidence="8">
    <location>
        <begin position="244"/>
        <end position="372"/>
    </location>
</feature>
<reference evidence="9 10" key="1">
    <citation type="submission" date="2015-07" db="EMBL/GenBank/DDBJ databases">
        <title>Isolation and Genomic Characterization of a Novel Halophilic Metal-Reducing Deltaproteobacterium from the Deep Subsurface.</title>
        <authorList>
            <person name="Badalamenti J.P."/>
            <person name="Summers Z.M."/>
            <person name="Gralnick J.A."/>
            <person name="Bond D.R."/>
        </authorList>
    </citation>
    <scope>NUCLEOTIDE SEQUENCE [LARGE SCALE GENOMIC DNA]</scope>
    <source>
        <strain evidence="9 10">WTL</strain>
    </source>
</reference>
<dbReference type="FunFam" id="2.40.37.10:FF:000006">
    <property type="entry name" value="Alanine racemase"/>
    <property type="match status" value="1"/>
</dbReference>
<dbReference type="EMBL" id="CP010802">
    <property type="protein sequence ID" value="ALC17693.1"/>
    <property type="molecule type" value="Genomic_DNA"/>
</dbReference>
<feature type="binding site" evidence="5 7">
    <location>
        <position position="136"/>
    </location>
    <ligand>
        <name>substrate</name>
    </ligand>
</feature>
<feature type="active site" description="Proton acceptor; specific for D-alanine" evidence="5">
    <location>
        <position position="38"/>
    </location>
</feature>
<dbReference type="FunFam" id="3.20.20.10:FF:000002">
    <property type="entry name" value="Alanine racemase"/>
    <property type="match status" value="1"/>
</dbReference>
<dbReference type="Gene3D" id="2.40.37.10">
    <property type="entry name" value="Lyase, Ornithine Decarboxylase, Chain A, domain 1"/>
    <property type="match status" value="1"/>
</dbReference>
<comment type="cofactor">
    <cofactor evidence="2 5 6">
        <name>pyridoxal 5'-phosphate</name>
        <dbReference type="ChEBI" id="CHEBI:597326"/>
    </cofactor>
</comment>
<dbReference type="PRINTS" id="PR00992">
    <property type="entry name" value="ALARACEMASE"/>
</dbReference>
<gene>
    <name evidence="9" type="primary">alr</name>
    <name evidence="9" type="ORF">DSOUD_2965</name>
</gene>
<keyword evidence="10" id="KW-1185">Reference proteome</keyword>
<evidence type="ECO:0000256" key="5">
    <source>
        <dbReference type="HAMAP-Rule" id="MF_01201"/>
    </source>
</evidence>
<evidence type="ECO:0000256" key="2">
    <source>
        <dbReference type="ARBA" id="ARBA00001933"/>
    </source>
</evidence>
<comment type="function">
    <text evidence="5">Catalyzes the interconversion of L-alanine and D-alanine. May also act on other amino acids.</text>
</comment>
<dbReference type="AlphaFoldDB" id="A0A0M3QGE8"/>
<evidence type="ECO:0000256" key="3">
    <source>
        <dbReference type="ARBA" id="ARBA00022898"/>
    </source>
</evidence>
<accession>A0A0M3QGE8</accession>
<dbReference type="Gene3D" id="3.20.20.10">
    <property type="entry name" value="Alanine racemase"/>
    <property type="match status" value="1"/>
</dbReference>
<evidence type="ECO:0000313" key="9">
    <source>
        <dbReference type="EMBL" id="ALC17693.1"/>
    </source>
</evidence>
<evidence type="ECO:0000256" key="1">
    <source>
        <dbReference type="ARBA" id="ARBA00000316"/>
    </source>
</evidence>
<comment type="catalytic activity">
    <reaction evidence="1 5">
        <text>L-alanine = D-alanine</text>
        <dbReference type="Rhea" id="RHEA:20249"/>
        <dbReference type="ChEBI" id="CHEBI:57416"/>
        <dbReference type="ChEBI" id="CHEBI:57972"/>
        <dbReference type="EC" id="5.1.1.1"/>
    </reaction>
</comment>
<evidence type="ECO:0000313" key="10">
    <source>
        <dbReference type="Proteomes" id="UP000057158"/>
    </source>
</evidence>
<dbReference type="RefSeq" id="WP_053551688.1">
    <property type="nucleotide sequence ID" value="NZ_CP010802.1"/>
</dbReference>
<dbReference type="GO" id="GO:0030632">
    <property type="term" value="P:D-alanine biosynthetic process"/>
    <property type="evidence" value="ECO:0007669"/>
    <property type="project" value="UniProtKB-UniRule"/>
</dbReference>
<dbReference type="GO" id="GO:0008784">
    <property type="term" value="F:alanine racemase activity"/>
    <property type="evidence" value="ECO:0007669"/>
    <property type="project" value="UniProtKB-UniRule"/>
</dbReference>
<dbReference type="OrthoDB" id="9813814at2"/>
<dbReference type="HAMAP" id="MF_01201">
    <property type="entry name" value="Ala_racemase"/>
    <property type="match status" value="1"/>
</dbReference>
<dbReference type="InterPro" id="IPR000821">
    <property type="entry name" value="Ala_racemase"/>
</dbReference>
<dbReference type="InterPro" id="IPR011079">
    <property type="entry name" value="Ala_racemase_C"/>
</dbReference>
<feature type="active site" description="Proton acceptor; specific for L-alanine" evidence="5">
    <location>
        <position position="265"/>
    </location>
</feature>
<dbReference type="GO" id="GO:0005829">
    <property type="term" value="C:cytosol"/>
    <property type="evidence" value="ECO:0007669"/>
    <property type="project" value="TreeGrafter"/>
</dbReference>
<proteinExistence type="inferred from homology"/>
<keyword evidence="3 5" id="KW-0663">Pyridoxal phosphate</keyword>
<dbReference type="UniPathway" id="UPA00042">
    <property type="reaction ID" value="UER00497"/>
</dbReference>
<dbReference type="CDD" id="cd00430">
    <property type="entry name" value="PLPDE_III_AR"/>
    <property type="match status" value="1"/>
</dbReference>
<dbReference type="InterPro" id="IPR020622">
    <property type="entry name" value="Ala_racemase_pyridoxalP-BS"/>
</dbReference>
<dbReference type="Proteomes" id="UP000057158">
    <property type="component" value="Chromosome"/>
</dbReference>
<dbReference type="PROSITE" id="PS00395">
    <property type="entry name" value="ALANINE_RACEMASE"/>
    <property type="match status" value="1"/>
</dbReference>
<protein>
    <recommendedName>
        <fullName evidence="5">Alanine racemase</fullName>
        <ecNumber evidence="5">5.1.1.1</ecNumber>
    </recommendedName>
</protein>
<feature type="modified residue" description="N6-(pyridoxal phosphate)lysine" evidence="5 6">
    <location>
        <position position="38"/>
    </location>
</feature>
<dbReference type="Pfam" id="PF01168">
    <property type="entry name" value="Ala_racemase_N"/>
    <property type="match status" value="1"/>
</dbReference>
<evidence type="ECO:0000256" key="7">
    <source>
        <dbReference type="PIRSR" id="PIRSR600821-52"/>
    </source>
</evidence>
<dbReference type="InterPro" id="IPR001608">
    <property type="entry name" value="Ala_racemase_N"/>
</dbReference>
<dbReference type="SUPFAM" id="SSF50621">
    <property type="entry name" value="Alanine racemase C-terminal domain-like"/>
    <property type="match status" value="1"/>
</dbReference>
<dbReference type="STRING" id="1603606.DSOUD_2965"/>
<sequence length="389" mass="41832">MQVHRPTHVEIDLDALRHNFLLARAQAGEGREVLAVVKADAYGHGAVPVARVLQGAGADLFGVAIVEEGVELRRAGIHAPILVLGGIYPGQEEDLLRQDLTPCLFDLAVARRLQTAAAAAGRILPYHLKLDTGMGRVGFRPEELPQVLAELAALPALRMEGVISHLALADEPQHPFTDEQVRRFRQALAQIRAAGFAPRYTHIGNSAALFSRVLPECNLVRPGIVLYGGLPAAEFAGRLDLQPVMSFRTSIAQLKTVPPGTGISYGHRFTTSVPTLLATIPVGYADGYSRHLSCKGEVLVRGRRAPVVGTVCMDWTLIDVSAIPGVEVGDEVTLLGSDNGNRISAEEWAEKVGSISYEVFCSVSKRVPRIYKDQSSDLQGPTAEAAPQP</sequence>
<evidence type="ECO:0000259" key="8">
    <source>
        <dbReference type="SMART" id="SM01005"/>
    </source>
</evidence>
<dbReference type="PANTHER" id="PTHR30511">
    <property type="entry name" value="ALANINE RACEMASE"/>
    <property type="match status" value="1"/>
</dbReference>
<evidence type="ECO:0000256" key="6">
    <source>
        <dbReference type="PIRSR" id="PIRSR600821-50"/>
    </source>
</evidence>
<dbReference type="InterPro" id="IPR029066">
    <property type="entry name" value="PLP-binding_barrel"/>
</dbReference>
<feature type="binding site" evidence="5 7">
    <location>
        <position position="313"/>
    </location>
    <ligand>
        <name>substrate</name>
    </ligand>
</feature>
<comment type="similarity">
    <text evidence="5">Belongs to the alanine racemase family.</text>
</comment>
<evidence type="ECO:0000256" key="4">
    <source>
        <dbReference type="ARBA" id="ARBA00023235"/>
    </source>
</evidence>